<keyword evidence="4" id="KW-0687">Ribonucleoprotein</keyword>
<protein>
    <recommendedName>
        <fullName evidence="9">Guanine nucleotide-binding protein subunit beta-like protein</fullName>
    </recommendedName>
</protein>
<comment type="subcellular location">
    <subcellularLocation>
        <location evidence="1">Nucleus</location>
    </subcellularLocation>
</comment>
<dbReference type="GO" id="GO:0005840">
    <property type="term" value="C:ribosome"/>
    <property type="evidence" value="ECO:0007669"/>
    <property type="project" value="UniProtKB-KW"/>
</dbReference>
<dbReference type="GO" id="GO:0034511">
    <property type="term" value="F:U3 snoRNA binding"/>
    <property type="evidence" value="ECO:0007669"/>
    <property type="project" value="InterPro"/>
</dbReference>
<feature type="compositionally biased region" description="Acidic residues" evidence="7">
    <location>
        <begin position="193"/>
        <end position="202"/>
    </location>
</feature>
<sequence length="359" mass="39190">MVVDKERRKLYTGTTDGVLSAWDLDHENPRNGASLFSQPKEDKSSVSAMLLLPDGTVASGHENGKIFLWDPKARAVRYTLPGHKKAINGLAFYPVTQSLFSSSRDGTVRRWGLKPRKGQSSPESKIFVAKGMSPLAVQGLAILEDKLFYVPHHKDDAEEYHIQRLTIGDDGPKLSKQADAKPKAEAKGKAEKEDSDNDDTDTEGEKGGSDVEQKEATSPEDVKVEEEADEGPMLLSGHKGLPTLLVVAAGKLYSGSDDMTIKVWNADGKEACRPFRGVRKQVLSLDVSDKKLCAASADMSVREWDLESGAPTNVFIHNELIGSLIVHDKKMYVACDGGWVRVVNLAKKTNADDVAASRM</sequence>
<dbReference type="InterPro" id="IPR019775">
    <property type="entry name" value="WD40_repeat_CS"/>
</dbReference>
<dbReference type="PRINTS" id="PR00320">
    <property type="entry name" value="GPROTEINBRPT"/>
</dbReference>
<feature type="compositionally biased region" description="Basic and acidic residues" evidence="7">
    <location>
        <begin position="170"/>
        <end position="192"/>
    </location>
</feature>
<feature type="region of interest" description="Disordered" evidence="7">
    <location>
        <begin position="168"/>
        <end position="235"/>
    </location>
</feature>
<dbReference type="AlphaFoldDB" id="A0A7S1NKV5"/>
<evidence type="ECO:0000313" key="8">
    <source>
        <dbReference type="EMBL" id="CAD9026362.1"/>
    </source>
</evidence>
<dbReference type="PROSITE" id="PS50082">
    <property type="entry name" value="WD_REPEATS_2"/>
    <property type="match status" value="1"/>
</dbReference>
<dbReference type="GO" id="GO:0032040">
    <property type="term" value="C:small-subunit processome"/>
    <property type="evidence" value="ECO:0007669"/>
    <property type="project" value="TreeGrafter"/>
</dbReference>
<dbReference type="EMBL" id="HBGA01100655">
    <property type="protein sequence ID" value="CAD9026362.1"/>
    <property type="molecule type" value="Transcribed_RNA"/>
</dbReference>
<keyword evidence="3" id="KW-0677">Repeat</keyword>
<reference evidence="8" key="1">
    <citation type="submission" date="2021-01" db="EMBL/GenBank/DDBJ databases">
        <authorList>
            <person name="Corre E."/>
            <person name="Pelletier E."/>
            <person name="Niang G."/>
            <person name="Scheremetjew M."/>
            <person name="Finn R."/>
            <person name="Kale V."/>
            <person name="Holt S."/>
            <person name="Cochrane G."/>
            <person name="Meng A."/>
            <person name="Brown T."/>
            <person name="Cohen L."/>
        </authorList>
    </citation>
    <scope>NUCLEOTIDE SEQUENCE</scope>
    <source>
        <strain evidence="8">NIES-381</strain>
    </source>
</reference>
<evidence type="ECO:0000256" key="5">
    <source>
        <dbReference type="ARBA" id="ARBA00023242"/>
    </source>
</evidence>
<dbReference type="PANTHER" id="PTHR19865">
    <property type="entry name" value="U3 SMALL NUCLEOLAR RNA INTERACTING PROTEIN 2"/>
    <property type="match status" value="1"/>
</dbReference>
<evidence type="ECO:0000256" key="3">
    <source>
        <dbReference type="ARBA" id="ARBA00022737"/>
    </source>
</evidence>
<evidence type="ECO:0000256" key="2">
    <source>
        <dbReference type="ARBA" id="ARBA00022574"/>
    </source>
</evidence>
<organism evidence="8">
    <name type="scientific">Eutreptiella gymnastica</name>
    <dbReference type="NCBI Taxonomy" id="73025"/>
    <lineage>
        <taxon>Eukaryota</taxon>
        <taxon>Discoba</taxon>
        <taxon>Euglenozoa</taxon>
        <taxon>Euglenida</taxon>
        <taxon>Spirocuta</taxon>
        <taxon>Euglenophyceae</taxon>
        <taxon>Eutreptiales</taxon>
        <taxon>Eutreptiaceae</taxon>
        <taxon>Eutreptiella</taxon>
    </lineage>
</organism>
<evidence type="ECO:0000256" key="6">
    <source>
        <dbReference type="PROSITE-ProRule" id="PRU00221"/>
    </source>
</evidence>
<evidence type="ECO:0008006" key="9">
    <source>
        <dbReference type="Google" id="ProtNLM"/>
    </source>
</evidence>
<dbReference type="PROSITE" id="PS00678">
    <property type="entry name" value="WD_REPEATS_1"/>
    <property type="match status" value="1"/>
</dbReference>
<feature type="repeat" description="WD" evidence="6">
    <location>
        <begin position="80"/>
        <end position="121"/>
    </location>
</feature>
<name>A0A7S1NKV5_9EUGL</name>
<evidence type="ECO:0000256" key="1">
    <source>
        <dbReference type="ARBA" id="ARBA00004123"/>
    </source>
</evidence>
<dbReference type="InterPro" id="IPR039241">
    <property type="entry name" value="Rrp9-like"/>
</dbReference>
<dbReference type="SMART" id="SM00320">
    <property type="entry name" value="WD40"/>
    <property type="match status" value="5"/>
</dbReference>
<accession>A0A7S1NKV5</accession>
<keyword evidence="2 6" id="KW-0853">WD repeat</keyword>
<dbReference type="Gene3D" id="2.130.10.10">
    <property type="entry name" value="YVTN repeat-like/Quinoprotein amine dehydrogenase"/>
    <property type="match status" value="2"/>
</dbReference>
<evidence type="ECO:0000256" key="4">
    <source>
        <dbReference type="ARBA" id="ARBA00022980"/>
    </source>
</evidence>
<dbReference type="PROSITE" id="PS50294">
    <property type="entry name" value="WD_REPEATS_REGION"/>
    <property type="match status" value="1"/>
</dbReference>
<dbReference type="PANTHER" id="PTHR19865:SF0">
    <property type="entry name" value="U3 SMALL NUCLEOLAR RNA-INTERACTING PROTEIN 2"/>
    <property type="match status" value="1"/>
</dbReference>
<keyword evidence="5" id="KW-0539">Nucleus</keyword>
<dbReference type="InterPro" id="IPR036322">
    <property type="entry name" value="WD40_repeat_dom_sf"/>
</dbReference>
<dbReference type="InterPro" id="IPR015943">
    <property type="entry name" value="WD40/YVTN_repeat-like_dom_sf"/>
</dbReference>
<dbReference type="InterPro" id="IPR020472">
    <property type="entry name" value="WD40_PAC1"/>
</dbReference>
<dbReference type="InterPro" id="IPR001680">
    <property type="entry name" value="WD40_rpt"/>
</dbReference>
<dbReference type="Pfam" id="PF00400">
    <property type="entry name" value="WD40"/>
    <property type="match status" value="3"/>
</dbReference>
<dbReference type="SUPFAM" id="SSF50978">
    <property type="entry name" value="WD40 repeat-like"/>
    <property type="match status" value="1"/>
</dbReference>
<proteinExistence type="predicted"/>
<evidence type="ECO:0000256" key="7">
    <source>
        <dbReference type="SAM" id="MobiDB-lite"/>
    </source>
</evidence>
<gene>
    <name evidence="8" type="ORF">EGYM00392_LOCUS37492</name>
</gene>
<feature type="compositionally biased region" description="Basic and acidic residues" evidence="7">
    <location>
        <begin position="203"/>
        <end position="222"/>
    </location>
</feature>
<keyword evidence="4" id="KW-0689">Ribosomal protein</keyword>